<accession>A0ACC1RGL1</accession>
<reference evidence="1" key="1">
    <citation type="submission" date="2022-08" db="EMBL/GenBank/DDBJ databases">
        <title>Genome Sequence of Fusarium decemcellulare.</title>
        <authorList>
            <person name="Buettner E."/>
        </authorList>
    </citation>
    <scope>NUCLEOTIDE SEQUENCE</scope>
    <source>
        <strain evidence="1">Babe19</strain>
    </source>
</reference>
<comment type="caution">
    <text evidence="1">The sequence shown here is derived from an EMBL/GenBank/DDBJ whole genome shotgun (WGS) entry which is preliminary data.</text>
</comment>
<sequence length="141" mass="16142">MVGLGPRRPPSRKGTYTWCLFWIMYGVIDERESMFCPWMLFPLSWFSSVDNGLVGLRAMADYVVMTLLTPSRYLGDGAPVRRRRRLQDSATMQCTIDNARWKLRIVVPMSLPKLIVGHRKPAPTITSSCHRDVQAGEKQLK</sequence>
<dbReference type="EMBL" id="JANRMS010003509">
    <property type="protein sequence ID" value="KAJ3518042.1"/>
    <property type="molecule type" value="Genomic_DNA"/>
</dbReference>
<dbReference type="Proteomes" id="UP001148629">
    <property type="component" value="Unassembled WGS sequence"/>
</dbReference>
<gene>
    <name evidence="1" type="ORF">NM208_g14618</name>
</gene>
<proteinExistence type="predicted"/>
<evidence type="ECO:0000313" key="2">
    <source>
        <dbReference type="Proteomes" id="UP001148629"/>
    </source>
</evidence>
<protein>
    <submittedName>
        <fullName evidence="1">Uncharacterized protein</fullName>
    </submittedName>
</protein>
<keyword evidence="2" id="KW-1185">Reference proteome</keyword>
<organism evidence="1 2">
    <name type="scientific">Fusarium decemcellulare</name>
    <dbReference type="NCBI Taxonomy" id="57161"/>
    <lineage>
        <taxon>Eukaryota</taxon>
        <taxon>Fungi</taxon>
        <taxon>Dikarya</taxon>
        <taxon>Ascomycota</taxon>
        <taxon>Pezizomycotina</taxon>
        <taxon>Sordariomycetes</taxon>
        <taxon>Hypocreomycetidae</taxon>
        <taxon>Hypocreales</taxon>
        <taxon>Nectriaceae</taxon>
        <taxon>Fusarium</taxon>
        <taxon>Fusarium decemcellulare species complex</taxon>
    </lineage>
</organism>
<evidence type="ECO:0000313" key="1">
    <source>
        <dbReference type="EMBL" id="KAJ3518042.1"/>
    </source>
</evidence>
<name>A0ACC1RGL1_9HYPO</name>